<sequence>MKPRAAALIAAAPIALAFALSACERAKPLGPDPAAPNTATASQAPATPARPPAWIEWRADKDGGPRSYQAGPFTVTLTKQASEAGLRPHLAISDGKGAPLNLPGSGGSMTTAQAEFTAAALDRQSEGQQLLVRTYTYGAHCCFAYQLVERQETSRGAQWIVHDLGQFDGAGMPTPKDVDGDGRLELLGGDQRFLYAFAAYAFSAVPPQVWELVGGKLVDVSAAPRYRPAFEADAPSAGALCAERREPGSCLAYAATMARLGRLSEAWPLIDAADPGAKDPSAAMECWGGRTLCLDDREIPVASFRDKVERFLEHLDYLPAQEAVR</sequence>
<feature type="chain" id="PRO_5002822208" description="Lipoprotein" evidence="2">
    <location>
        <begin position="23"/>
        <end position="325"/>
    </location>
</feature>
<dbReference type="eggNOG" id="ENOG503322P">
    <property type="taxonomic scope" value="Bacteria"/>
</dbReference>
<feature type="signal peptide" evidence="2">
    <location>
        <begin position="1"/>
        <end position="22"/>
    </location>
</feature>
<dbReference type="HOGENOM" id="CLU_854875_0_0_5"/>
<dbReference type="AlphaFoldDB" id="B4RHG8"/>
<organism evidence="3 4">
    <name type="scientific">Phenylobacterium zucineum (strain HLK1)</name>
    <dbReference type="NCBI Taxonomy" id="450851"/>
    <lineage>
        <taxon>Bacteria</taxon>
        <taxon>Pseudomonadati</taxon>
        <taxon>Pseudomonadota</taxon>
        <taxon>Alphaproteobacteria</taxon>
        <taxon>Caulobacterales</taxon>
        <taxon>Caulobacteraceae</taxon>
        <taxon>Phenylobacterium</taxon>
    </lineage>
</organism>
<dbReference type="PROSITE" id="PS51257">
    <property type="entry name" value="PROKAR_LIPOPROTEIN"/>
    <property type="match status" value="1"/>
</dbReference>
<feature type="compositionally biased region" description="Low complexity" evidence="1">
    <location>
        <begin position="35"/>
        <end position="47"/>
    </location>
</feature>
<feature type="region of interest" description="Disordered" evidence="1">
    <location>
        <begin position="30"/>
        <end position="51"/>
    </location>
</feature>
<evidence type="ECO:0000313" key="4">
    <source>
        <dbReference type="Proteomes" id="UP000001868"/>
    </source>
</evidence>
<dbReference type="RefSeq" id="WP_012521574.1">
    <property type="nucleotide sequence ID" value="NC_011144.1"/>
</dbReference>
<evidence type="ECO:0008006" key="5">
    <source>
        <dbReference type="Google" id="ProtNLM"/>
    </source>
</evidence>
<gene>
    <name evidence="3" type="ordered locus">PHZ_c1014</name>
</gene>
<proteinExistence type="predicted"/>
<evidence type="ECO:0000256" key="1">
    <source>
        <dbReference type="SAM" id="MobiDB-lite"/>
    </source>
</evidence>
<reference evidence="3 4" key="1">
    <citation type="journal article" date="2008" name="BMC Genomics">
        <title>Complete genome of Phenylobacterium zucineum - a novel facultative intracellular bacterium isolated from human erythroleukemia cell line K562.</title>
        <authorList>
            <person name="Luo Y."/>
            <person name="Xu X."/>
            <person name="Ding Z."/>
            <person name="Liu Z."/>
            <person name="Zhang B."/>
            <person name="Yan Z."/>
            <person name="Sun J."/>
            <person name="Hu S."/>
            <person name="Hu X."/>
        </authorList>
    </citation>
    <scope>NUCLEOTIDE SEQUENCE [LARGE SCALE GENOMIC DNA]</scope>
    <source>
        <strain evidence="3 4">HLK1</strain>
    </source>
</reference>
<dbReference type="STRING" id="450851.PHZ_c1014"/>
<dbReference type="KEGG" id="pzu:PHZ_c1014"/>
<evidence type="ECO:0000256" key="2">
    <source>
        <dbReference type="SAM" id="SignalP"/>
    </source>
</evidence>
<dbReference type="Proteomes" id="UP000001868">
    <property type="component" value="Chromosome"/>
</dbReference>
<dbReference type="OrthoDB" id="1522627at2"/>
<dbReference type="EMBL" id="CP000747">
    <property type="protein sequence ID" value="ACG77428.1"/>
    <property type="molecule type" value="Genomic_DNA"/>
</dbReference>
<protein>
    <recommendedName>
        <fullName evidence="5">Lipoprotein</fullName>
    </recommendedName>
</protein>
<accession>B4RHG8</accession>
<keyword evidence="4" id="KW-1185">Reference proteome</keyword>
<evidence type="ECO:0000313" key="3">
    <source>
        <dbReference type="EMBL" id="ACG77428.1"/>
    </source>
</evidence>
<name>B4RHG8_PHEZH</name>
<keyword evidence="2" id="KW-0732">Signal</keyword>